<feature type="chain" id="PRO_5041295463" description="Isoaspartyl peptidase" evidence="8">
    <location>
        <begin position="22"/>
        <end position="340"/>
    </location>
</feature>
<feature type="site" description="Cleavage; by autolysis" evidence="7">
    <location>
        <begin position="204"/>
        <end position="205"/>
    </location>
</feature>
<feature type="active site" description="Nucleophile" evidence="5">
    <location>
        <position position="205"/>
    </location>
</feature>
<dbReference type="RefSeq" id="WP_310797866.1">
    <property type="nucleotide sequence ID" value="NZ_CP123872.1"/>
</dbReference>
<dbReference type="GO" id="GO:0008233">
    <property type="term" value="F:peptidase activity"/>
    <property type="evidence" value="ECO:0007669"/>
    <property type="project" value="UniProtKB-KW"/>
</dbReference>
<evidence type="ECO:0000256" key="3">
    <source>
        <dbReference type="ARBA" id="ARBA00022813"/>
    </source>
</evidence>
<dbReference type="CDD" id="cd04701">
    <property type="entry name" value="Asparaginase_2"/>
    <property type="match status" value="1"/>
</dbReference>
<dbReference type="AlphaFoldDB" id="A0AA52H8E0"/>
<name>A0AA52H8E0_9PROT</name>
<keyword evidence="1" id="KW-0645">Protease</keyword>
<dbReference type="Pfam" id="PF01112">
    <property type="entry name" value="Asparaginase_2"/>
    <property type="match status" value="1"/>
</dbReference>
<dbReference type="GO" id="GO:0006508">
    <property type="term" value="P:proteolysis"/>
    <property type="evidence" value="ECO:0007669"/>
    <property type="project" value="UniProtKB-KW"/>
</dbReference>
<dbReference type="EMBL" id="CP123872">
    <property type="protein sequence ID" value="WND02031.1"/>
    <property type="molecule type" value="Genomic_DNA"/>
</dbReference>
<dbReference type="KEGG" id="tmk:QGN29_10780"/>
<dbReference type="Proteomes" id="UP001268683">
    <property type="component" value="Chromosome"/>
</dbReference>
<dbReference type="PANTHER" id="PTHR10188">
    <property type="entry name" value="L-ASPARAGINASE"/>
    <property type="match status" value="1"/>
</dbReference>
<dbReference type="GO" id="GO:0016811">
    <property type="term" value="F:hydrolase activity, acting on carbon-nitrogen (but not peptide) bonds, in linear amides"/>
    <property type="evidence" value="ECO:0007669"/>
    <property type="project" value="UniProtKB-ARBA"/>
</dbReference>
<dbReference type="SUPFAM" id="SSF56235">
    <property type="entry name" value="N-terminal nucleophile aminohydrolases (Ntn hydrolases)"/>
    <property type="match status" value="1"/>
</dbReference>
<evidence type="ECO:0000256" key="6">
    <source>
        <dbReference type="PIRSR" id="PIRSR600246-2"/>
    </source>
</evidence>
<keyword evidence="10" id="KW-1185">Reference proteome</keyword>
<evidence type="ECO:0000256" key="7">
    <source>
        <dbReference type="PIRSR" id="PIRSR600246-3"/>
    </source>
</evidence>
<feature type="binding site" evidence="6">
    <location>
        <begin position="233"/>
        <end position="236"/>
    </location>
    <ligand>
        <name>substrate</name>
    </ligand>
</feature>
<reference evidence="9" key="1">
    <citation type="submission" date="2023-04" db="EMBL/GenBank/DDBJ databases">
        <title>Complete genome sequence of Temperatibacter marinus.</title>
        <authorList>
            <person name="Rong J.-C."/>
            <person name="Yi M.-L."/>
            <person name="Zhao Q."/>
        </authorList>
    </citation>
    <scope>NUCLEOTIDE SEQUENCE</scope>
    <source>
        <strain evidence="9">NBRC 110045</strain>
    </source>
</reference>
<dbReference type="InterPro" id="IPR000246">
    <property type="entry name" value="Peptidase_T2"/>
</dbReference>
<accession>A0AA52H8E0</accession>
<gene>
    <name evidence="9" type="ORF">QGN29_10780</name>
</gene>
<proteinExistence type="predicted"/>
<dbReference type="PANTHER" id="PTHR10188:SF6">
    <property type="entry name" value="N(4)-(BETA-N-ACETYLGLUCOSAMINYL)-L-ASPARAGINASE"/>
    <property type="match status" value="1"/>
</dbReference>
<feature type="binding site" evidence="6">
    <location>
        <begin position="256"/>
        <end position="259"/>
    </location>
    <ligand>
        <name>substrate</name>
    </ligand>
</feature>
<evidence type="ECO:0000256" key="1">
    <source>
        <dbReference type="ARBA" id="ARBA00022670"/>
    </source>
</evidence>
<evidence type="ECO:0000313" key="9">
    <source>
        <dbReference type="EMBL" id="WND02031.1"/>
    </source>
</evidence>
<sequence>MFKKLITMTAVALIVSTPCLTAEVLDIKAEAKEKRYSLVIHGGAGTILKKHITPEIEKRIRGKLTKSLLAGETILKSGGSSLDAIVASIKILEDSPEFNAGHGAVFTSEGKNELDASIMDGRTLNAGSIAGVTTIKNPITLARAVMDKSRHVMFIGNGAETFAREQGIETVDPSYFYVERRYQQLLRAQGRDKSSAYFSDHRFGTVGAVAIDQEGNIAAGTSTGGMTNKRYGRVGDVPIIGAGTYANNKSCGVSATGHGEYFIRATVARSICALMEYKGLSLQEAADAIVMEQLVEMKGDGGIIAVDKDGNIVYSFNSAGMYRGKVSQSEKPSTGIFKDN</sequence>
<keyword evidence="3" id="KW-0068">Autocatalytic cleavage</keyword>
<dbReference type="InterPro" id="IPR029055">
    <property type="entry name" value="Ntn_hydrolases_N"/>
</dbReference>
<evidence type="ECO:0000256" key="2">
    <source>
        <dbReference type="ARBA" id="ARBA00022801"/>
    </source>
</evidence>
<dbReference type="Gene3D" id="3.60.20.30">
    <property type="entry name" value="(Glycosyl)asparaginase"/>
    <property type="match status" value="1"/>
</dbReference>
<evidence type="ECO:0000256" key="5">
    <source>
        <dbReference type="PIRSR" id="PIRSR600246-1"/>
    </source>
</evidence>
<keyword evidence="2" id="KW-0378">Hydrolase</keyword>
<dbReference type="FunFam" id="3.60.20.30:FF:000001">
    <property type="entry name" value="Isoaspartyl peptidase/L-asparaginase"/>
    <property type="match status" value="1"/>
</dbReference>
<organism evidence="9 10">
    <name type="scientific">Temperatibacter marinus</name>
    <dbReference type="NCBI Taxonomy" id="1456591"/>
    <lineage>
        <taxon>Bacteria</taxon>
        <taxon>Pseudomonadati</taxon>
        <taxon>Pseudomonadota</taxon>
        <taxon>Alphaproteobacteria</taxon>
        <taxon>Kordiimonadales</taxon>
        <taxon>Temperatibacteraceae</taxon>
        <taxon>Temperatibacter</taxon>
    </lineage>
</organism>
<evidence type="ECO:0000256" key="4">
    <source>
        <dbReference type="ARBA" id="ARBA00069124"/>
    </source>
</evidence>
<evidence type="ECO:0000313" key="10">
    <source>
        <dbReference type="Proteomes" id="UP001268683"/>
    </source>
</evidence>
<protein>
    <recommendedName>
        <fullName evidence="4">Isoaspartyl peptidase</fullName>
    </recommendedName>
</protein>
<evidence type="ECO:0000256" key="8">
    <source>
        <dbReference type="SAM" id="SignalP"/>
    </source>
</evidence>
<feature type="signal peptide" evidence="8">
    <location>
        <begin position="1"/>
        <end position="21"/>
    </location>
</feature>
<keyword evidence="8" id="KW-0732">Signal</keyword>